<comment type="pathway">
    <text evidence="9">Cofactor biosynthesis; biotin biosynthesis; biotin from 7,8-diaminononanoate: step 1/2.</text>
</comment>
<keyword evidence="5 9" id="KW-0093">Biotin biosynthesis</keyword>
<dbReference type="Pfam" id="PF13500">
    <property type="entry name" value="AAA_26"/>
    <property type="match status" value="1"/>
</dbReference>
<gene>
    <name evidence="9" type="primary">bioD</name>
    <name evidence="10" type="ORF">SAMN05421743_108109</name>
</gene>
<dbReference type="NCBIfam" id="TIGR00347">
    <property type="entry name" value="bioD"/>
    <property type="match status" value="1"/>
</dbReference>
<comment type="subcellular location">
    <subcellularLocation>
        <location evidence="9">Cytoplasm</location>
    </subcellularLocation>
</comment>
<evidence type="ECO:0000256" key="5">
    <source>
        <dbReference type="ARBA" id="ARBA00022756"/>
    </source>
</evidence>
<dbReference type="GO" id="GO:0004141">
    <property type="term" value="F:dethiobiotin synthase activity"/>
    <property type="evidence" value="ECO:0007669"/>
    <property type="project" value="UniProtKB-UniRule"/>
</dbReference>
<evidence type="ECO:0000313" key="10">
    <source>
        <dbReference type="EMBL" id="SEA79190.1"/>
    </source>
</evidence>
<keyword evidence="1 9" id="KW-0963">Cytoplasm</keyword>
<dbReference type="SUPFAM" id="SSF52540">
    <property type="entry name" value="P-loop containing nucleoside triphosphate hydrolases"/>
    <property type="match status" value="1"/>
</dbReference>
<comment type="caution">
    <text evidence="9">Lacks conserved residue(s) required for the propagation of feature annotation.</text>
</comment>
<feature type="binding site" evidence="9">
    <location>
        <position position="42"/>
    </location>
    <ligand>
        <name>substrate</name>
    </ligand>
</feature>
<protein>
    <recommendedName>
        <fullName evidence="9">ATP-dependent dethiobiotin synthetase BioD</fullName>
        <ecNumber evidence="9">6.3.3.3</ecNumber>
    </recommendedName>
    <alternativeName>
        <fullName evidence="9">DTB synthetase</fullName>
        <shortName evidence="9">DTBS</shortName>
    </alternativeName>
    <alternativeName>
        <fullName evidence="9">Dethiobiotin synthase</fullName>
    </alternativeName>
</protein>
<dbReference type="GO" id="GO:0000287">
    <property type="term" value="F:magnesium ion binding"/>
    <property type="evidence" value="ECO:0007669"/>
    <property type="project" value="UniProtKB-UniRule"/>
</dbReference>
<evidence type="ECO:0000256" key="1">
    <source>
        <dbReference type="ARBA" id="ARBA00022490"/>
    </source>
</evidence>
<dbReference type="STRING" id="571932.SAMN05421743_108109"/>
<feature type="binding site" evidence="9">
    <location>
        <position position="52"/>
    </location>
    <ligand>
        <name>Mg(2+)</name>
        <dbReference type="ChEBI" id="CHEBI:18420"/>
    </ligand>
</feature>
<comment type="cofactor">
    <cofactor evidence="9">
        <name>Mg(2+)</name>
        <dbReference type="ChEBI" id="CHEBI:18420"/>
    </cofactor>
</comment>
<evidence type="ECO:0000256" key="9">
    <source>
        <dbReference type="HAMAP-Rule" id="MF_00336"/>
    </source>
</evidence>
<evidence type="ECO:0000256" key="2">
    <source>
        <dbReference type="ARBA" id="ARBA00022598"/>
    </source>
</evidence>
<comment type="function">
    <text evidence="9">Catalyzes a mechanistically unusual reaction, the ATP-dependent insertion of CO2 between the N7 and N8 nitrogen atoms of 7,8-diaminopelargonic acid (DAPA, also called 7,8-diammoniononanoate) to form a ureido ring.</text>
</comment>
<evidence type="ECO:0000256" key="4">
    <source>
        <dbReference type="ARBA" id="ARBA00022741"/>
    </source>
</evidence>
<feature type="binding site" evidence="9">
    <location>
        <begin position="113"/>
        <end position="116"/>
    </location>
    <ligand>
        <name>ATP</name>
        <dbReference type="ChEBI" id="CHEBI:30616"/>
    </ligand>
</feature>
<dbReference type="HAMAP" id="MF_00336">
    <property type="entry name" value="BioD"/>
    <property type="match status" value="1"/>
</dbReference>
<dbReference type="GO" id="GO:0005829">
    <property type="term" value="C:cytosol"/>
    <property type="evidence" value="ECO:0007669"/>
    <property type="project" value="TreeGrafter"/>
</dbReference>
<feature type="binding site" evidence="9">
    <location>
        <position position="17"/>
    </location>
    <ligand>
        <name>Mg(2+)</name>
        <dbReference type="ChEBI" id="CHEBI:18420"/>
    </ligand>
</feature>
<dbReference type="UniPathway" id="UPA00078">
    <property type="reaction ID" value="UER00161"/>
</dbReference>
<keyword evidence="3 9" id="KW-0479">Metal-binding</keyword>
<dbReference type="Gene3D" id="3.40.50.300">
    <property type="entry name" value="P-loop containing nucleotide triphosphate hydrolases"/>
    <property type="match status" value="1"/>
</dbReference>
<evidence type="ECO:0000256" key="3">
    <source>
        <dbReference type="ARBA" id="ARBA00022723"/>
    </source>
</evidence>
<keyword evidence="11" id="KW-1185">Reference proteome</keyword>
<reference evidence="10 11" key="1">
    <citation type="submission" date="2016-10" db="EMBL/GenBank/DDBJ databases">
        <authorList>
            <person name="de Groot N.N."/>
        </authorList>
    </citation>
    <scope>NUCLEOTIDE SEQUENCE [LARGE SCALE GENOMIC DNA]</scope>
    <source>
        <strain evidence="10 11">CCM7597</strain>
    </source>
</reference>
<dbReference type="InterPro" id="IPR027417">
    <property type="entry name" value="P-loop_NTPase"/>
</dbReference>
<comment type="catalytic activity">
    <reaction evidence="8">
        <text>(7R,8S)-8-amino-7-(carboxyamino)nonanoate + ATP = (4R,5S)-dethiobiotin + ADP + phosphate + H(+)</text>
        <dbReference type="Rhea" id="RHEA:63684"/>
        <dbReference type="ChEBI" id="CHEBI:15378"/>
        <dbReference type="ChEBI" id="CHEBI:30616"/>
        <dbReference type="ChEBI" id="CHEBI:43474"/>
        <dbReference type="ChEBI" id="CHEBI:149470"/>
        <dbReference type="ChEBI" id="CHEBI:149473"/>
        <dbReference type="ChEBI" id="CHEBI:456216"/>
    </reaction>
</comment>
<feature type="binding site" evidence="9">
    <location>
        <position position="52"/>
    </location>
    <ligand>
        <name>ATP</name>
        <dbReference type="ChEBI" id="CHEBI:30616"/>
    </ligand>
</feature>
<evidence type="ECO:0000256" key="6">
    <source>
        <dbReference type="ARBA" id="ARBA00022840"/>
    </source>
</evidence>
<dbReference type="EC" id="6.3.3.3" evidence="9"/>
<evidence type="ECO:0000313" key="11">
    <source>
        <dbReference type="Proteomes" id="UP000198584"/>
    </source>
</evidence>
<feature type="active site" evidence="9">
    <location>
        <position position="38"/>
    </location>
</feature>
<evidence type="ECO:0000256" key="7">
    <source>
        <dbReference type="ARBA" id="ARBA00022842"/>
    </source>
</evidence>
<comment type="catalytic activity">
    <reaction evidence="9">
        <text>(7R,8S)-7,8-diammoniononanoate + CO2 + ATP = (4R,5S)-dethiobiotin + ADP + phosphate + 3 H(+)</text>
        <dbReference type="Rhea" id="RHEA:15805"/>
        <dbReference type="ChEBI" id="CHEBI:15378"/>
        <dbReference type="ChEBI" id="CHEBI:16526"/>
        <dbReference type="ChEBI" id="CHEBI:30616"/>
        <dbReference type="ChEBI" id="CHEBI:43474"/>
        <dbReference type="ChEBI" id="CHEBI:149469"/>
        <dbReference type="ChEBI" id="CHEBI:149473"/>
        <dbReference type="ChEBI" id="CHEBI:456216"/>
        <dbReference type="EC" id="6.3.3.3"/>
    </reaction>
</comment>
<dbReference type="GO" id="GO:0009102">
    <property type="term" value="P:biotin biosynthetic process"/>
    <property type="evidence" value="ECO:0007669"/>
    <property type="project" value="UniProtKB-UniRule"/>
</dbReference>
<accession>A0A1H4E3N9</accession>
<feature type="binding site" evidence="9">
    <location>
        <begin position="13"/>
        <end position="18"/>
    </location>
    <ligand>
        <name>ATP</name>
        <dbReference type="ChEBI" id="CHEBI:30616"/>
    </ligand>
</feature>
<dbReference type="EMBL" id="FNQR01000008">
    <property type="protein sequence ID" value="SEA79190.1"/>
    <property type="molecule type" value="Genomic_DNA"/>
</dbReference>
<feature type="binding site" evidence="9">
    <location>
        <begin position="204"/>
        <end position="206"/>
    </location>
    <ligand>
        <name>ATP</name>
        <dbReference type="ChEBI" id="CHEBI:30616"/>
    </ligand>
</feature>
<dbReference type="PANTHER" id="PTHR43210">
    <property type="entry name" value="DETHIOBIOTIN SYNTHETASE"/>
    <property type="match status" value="1"/>
</dbReference>
<dbReference type="RefSeq" id="WP_093045085.1">
    <property type="nucleotide sequence ID" value="NZ_FNQR01000008.1"/>
</dbReference>
<keyword evidence="4 9" id="KW-0547">Nucleotide-binding</keyword>
<dbReference type="AlphaFoldDB" id="A0A1H4E3N9"/>
<dbReference type="GO" id="GO:0005524">
    <property type="term" value="F:ATP binding"/>
    <property type="evidence" value="ECO:0007669"/>
    <property type="project" value="UniProtKB-UniRule"/>
</dbReference>
<dbReference type="CDD" id="cd03109">
    <property type="entry name" value="DTBS"/>
    <property type="match status" value="1"/>
</dbReference>
<organism evidence="10 11">
    <name type="scientific">Thalassobacillus cyri</name>
    <dbReference type="NCBI Taxonomy" id="571932"/>
    <lineage>
        <taxon>Bacteria</taxon>
        <taxon>Bacillati</taxon>
        <taxon>Bacillota</taxon>
        <taxon>Bacilli</taxon>
        <taxon>Bacillales</taxon>
        <taxon>Bacillaceae</taxon>
        <taxon>Thalassobacillus</taxon>
    </lineage>
</organism>
<feature type="binding site" evidence="9">
    <location>
        <position position="113"/>
    </location>
    <ligand>
        <name>Mg(2+)</name>
        <dbReference type="ChEBI" id="CHEBI:18420"/>
    </ligand>
</feature>
<dbReference type="OrthoDB" id="9802097at2"/>
<proteinExistence type="inferred from homology"/>
<dbReference type="InterPro" id="IPR004472">
    <property type="entry name" value="DTB_synth_BioD"/>
</dbReference>
<dbReference type="Proteomes" id="UP000198584">
    <property type="component" value="Unassembled WGS sequence"/>
</dbReference>
<evidence type="ECO:0000256" key="8">
    <source>
        <dbReference type="ARBA" id="ARBA00047386"/>
    </source>
</evidence>
<dbReference type="PIRSF" id="PIRSF006755">
    <property type="entry name" value="DTB_synth"/>
    <property type="match status" value="1"/>
</dbReference>
<name>A0A1H4E3N9_9BACI</name>
<comment type="similarity">
    <text evidence="9">Belongs to the dethiobiotin synthetase family.</text>
</comment>
<comment type="subunit">
    <text evidence="9">Homodimer.</text>
</comment>
<keyword evidence="2 9" id="KW-0436">Ligase</keyword>
<keyword evidence="7 9" id="KW-0460">Magnesium</keyword>
<dbReference type="PANTHER" id="PTHR43210:SF2">
    <property type="entry name" value="ATP-DEPENDENT DETHIOBIOTIN SYNTHETASE BIOD 2"/>
    <property type="match status" value="1"/>
</dbReference>
<keyword evidence="6 9" id="KW-0067">ATP-binding</keyword>
<sequence length="228" mass="25047">MAKGIFVTGTDTEIGKTFVASGIAAALTEKGVDVGVFKPMLSGIKRDHPESDTMILKTMADDASPVEDITPFQFDEPLAPYLAAKRQGITVKQSEIVEAWHNIKKRHDFYIVEGAGGISVPYGEDYLVSDIMKKLDLPVVIVASPHLGTVNHIYLTVDYARRCGLQVMGVILNGLDPESEGIVEQTNPALIEQFCKIPVLGVLPRVNFETKDQIADLIQQHIDIDRFI</sequence>